<reference evidence="6 7" key="1">
    <citation type="journal article" date="2010" name="Stand. Genomic Sci.">
        <title>Complete genome sequence of Geodermatophilus obscurus type strain (G-20).</title>
        <authorList>
            <person name="Ivanova N."/>
            <person name="Sikorski J."/>
            <person name="Jando M."/>
            <person name="Munk C."/>
            <person name="Lapidus A."/>
            <person name="Glavina Del Rio T."/>
            <person name="Copeland A."/>
            <person name="Tice H."/>
            <person name="Cheng J.-F."/>
            <person name="Lucas S."/>
            <person name="Chen F."/>
            <person name="Nolan M."/>
            <person name="Bruce D."/>
            <person name="Goodwin L."/>
            <person name="Pitluck S."/>
            <person name="Mavromatis K."/>
            <person name="Mikhailova N."/>
            <person name="Pati A."/>
            <person name="Chen A."/>
            <person name="Palaniappan K."/>
            <person name="Land M."/>
            <person name="Hauser L."/>
            <person name="Chang Y.-J."/>
            <person name="Jeffries C.D."/>
            <person name="Meincke L."/>
            <person name="Brettin T."/>
            <person name="Detter J.C."/>
            <person name="Detter J.C."/>
            <person name="Rohde M."/>
            <person name="Goeker M."/>
            <person name="Bristow J."/>
            <person name="Eisen J.A."/>
            <person name="Markowitz V."/>
            <person name="Hugenholtz P."/>
            <person name="Kyrpides N.C."/>
            <person name="Klenk H.-P."/>
        </authorList>
    </citation>
    <scope>NUCLEOTIDE SEQUENCE [LARGE SCALE GENOMIC DNA]</scope>
    <source>
        <strain evidence="7">ATCC 25078 / DSM 43160 / JCM 3152 / KCC A-0152 / KCTC 9177 / NBRC 13315 / NRRL B-3577 / G-20</strain>
    </source>
</reference>
<protein>
    <recommendedName>
        <fullName evidence="1">site-specific DNA-methyltransferase (adenine-specific)</fullName>
        <ecNumber evidence="1">2.1.1.72</ecNumber>
    </recommendedName>
</protein>
<dbReference type="HOGENOM" id="CLU_003916_0_0_11"/>
<dbReference type="Proteomes" id="UP000001382">
    <property type="component" value="Chromosome"/>
</dbReference>
<reference evidence="7" key="2">
    <citation type="submission" date="2010-01" db="EMBL/GenBank/DDBJ databases">
        <title>The complete genome of Geodermatophilus obscurus DSM 43160.</title>
        <authorList>
            <consortium name="US DOE Joint Genome Institute (JGI-PGF)"/>
            <person name="Lucas S."/>
            <person name="Copeland A."/>
            <person name="Lapidus A."/>
            <person name="Glavina del Rio T."/>
            <person name="Dalin E."/>
            <person name="Tice H."/>
            <person name="Bruce D."/>
            <person name="Goodwin L."/>
            <person name="Pitluck S."/>
            <person name="Kyrpides N."/>
            <person name="Mavromatis K."/>
            <person name="Ivanova N."/>
            <person name="Munk A.C."/>
            <person name="Brettin T."/>
            <person name="Detter J.C."/>
            <person name="Han C."/>
            <person name="Larimer F."/>
            <person name="Land M."/>
            <person name="Hauser L."/>
            <person name="Markowitz V."/>
            <person name="Cheng J.-F."/>
            <person name="Hugenholtz P."/>
            <person name="Woyke T."/>
            <person name="Wu D."/>
            <person name="Jando M."/>
            <person name="Schneider S."/>
            <person name="Klenk H.-P."/>
            <person name="Eisen J.A."/>
        </authorList>
    </citation>
    <scope>NUCLEOTIDE SEQUENCE [LARGE SCALE GENOMIC DNA]</scope>
    <source>
        <strain evidence="7">ATCC 25078 / DSM 43160 / JCM 3152 / KCC A-0152 / KCTC 9177 / NBRC 13315 / NRRL B-3577 / G-20</strain>
    </source>
</reference>
<dbReference type="STRING" id="526225.Gobs_3742"/>
<evidence type="ECO:0000256" key="2">
    <source>
        <dbReference type="ARBA" id="ARBA00022603"/>
    </source>
</evidence>
<accession>D2SCJ2</accession>
<dbReference type="Gene3D" id="3.40.50.150">
    <property type="entry name" value="Vaccinia Virus protein VP39"/>
    <property type="match status" value="1"/>
</dbReference>
<dbReference type="REBASE" id="23461">
    <property type="entry name" value="GobORF3742P"/>
</dbReference>
<dbReference type="OrthoDB" id="4280289at2"/>
<dbReference type="EC" id="2.1.1.72" evidence="1"/>
<gene>
    <name evidence="6" type="ordered locus">Gobs_3742</name>
</gene>
<dbReference type="SUPFAM" id="SSF53335">
    <property type="entry name" value="S-adenosyl-L-methionine-dependent methyltransferases"/>
    <property type="match status" value="1"/>
</dbReference>
<dbReference type="PANTHER" id="PTHR33841:SF1">
    <property type="entry name" value="DNA METHYLTRANSFERASE A"/>
    <property type="match status" value="1"/>
</dbReference>
<keyword evidence="7" id="KW-1185">Reference proteome</keyword>
<dbReference type="EMBL" id="CP001867">
    <property type="protein sequence ID" value="ADB76320.1"/>
    <property type="molecule type" value="Genomic_DNA"/>
</dbReference>
<dbReference type="PANTHER" id="PTHR33841">
    <property type="entry name" value="DNA METHYLTRANSFERASE YEEA-RELATED"/>
    <property type="match status" value="1"/>
</dbReference>
<feature type="region of interest" description="Disordered" evidence="5">
    <location>
        <begin position="41"/>
        <end position="61"/>
    </location>
</feature>
<dbReference type="RefSeq" id="WP_012949745.1">
    <property type="nucleotide sequence ID" value="NC_013757.1"/>
</dbReference>
<evidence type="ECO:0000256" key="5">
    <source>
        <dbReference type="SAM" id="MobiDB-lite"/>
    </source>
</evidence>
<evidence type="ECO:0000256" key="4">
    <source>
        <dbReference type="ARBA" id="ARBA00047942"/>
    </source>
</evidence>
<evidence type="ECO:0000256" key="3">
    <source>
        <dbReference type="ARBA" id="ARBA00022679"/>
    </source>
</evidence>
<evidence type="ECO:0000256" key="1">
    <source>
        <dbReference type="ARBA" id="ARBA00011900"/>
    </source>
</evidence>
<organism evidence="6 7">
    <name type="scientific">Geodermatophilus obscurus (strain ATCC 25078 / DSM 43160 / JCM 3152 / CCUG 61914 / KCC A-0152 / KCTC 9177 / NBRC 13315 / NRRL B-3577 / G-20)</name>
    <dbReference type="NCBI Taxonomy" id="526225"/>
    <lineage>
        <taxon>Bacteria</taxon>
        <taxon>Bacillati</taxon>
        <taxon>Actinomycetota</taxon>
        <taxon>Actinomycetes</taxon>
        <taxon>Geodermatophilales</taxon>
        <taxon>Geodermatophilaceae</taxon>
        <taxon>Geodermatophilus</taxon>
    </lineage>
</organism>
<evidence type="ECO:0000313" key="6">
    <source>
        <dbReference type="EMBL" id="ADB76320.1"/>
    </source>
</evidence>
<evidence type="ECO:0000313" key="7">
    <source>
        <dbReference type="Proteomes" id="UP000001382"/>
    </source>
</evidence>
<proteinExistence type="predicted"/>
<keyword evidence="3" id="KW-0808">Transferase</keyword>
<name>D2SCJ2_GEOOG</name>
<comment type="catalytic activity">
    <reaction evidence="4">
        <text>a 2'-deoxyadenosine in DNA + S-adenosyl-L-methionine = an N(6)-methyl-2'-deoxyadenosine in DNA + S-adenosyl-L-homocysteine + H(+)</text>
        <dbReference type="Rhea" id="RHEA:15197"/>
        <dbReference type="Rhea" id="RHEA-COMP:12418"/>
        <dbReference type="Rhea" id="RHEA-COMP:12419"/>
        <dbReference type="ChEBI" id="CHEBI:15378"/>
        <dbReference type="ChEBI" id="CHEBI:57856"/>
        <dbReference type="ChEBI" id="CHEBI:59789"/>
        <dbReference type="ChEBI" id="CHEBI:90615"/>
        <dbReference type="ChEBI" id="CHEBI:90616"/>
        <dbReference type="EC" id="2.1.1.72"/>
    </reaction>
</comment>
<dbReference type="GO" id="GO:0032259">
    <property type="term" value="P:methylation"/>
    <property type="evidence" value="ECO:0007669"/>
    <property type="project" value="UniProtKB-KW"/>
</dbReference>
<dbReference type="KEGG" id="gob:Gobs_3742"/>
<dbReference type="InterPro" id="IPR050953">
    <property type="entry name" value="N4_N6_ade-DNA_methylase"/>
</dbReference>
<dbReference type="InterPro" id="IPR029063">
    <property type="entry name" value="SAM-dependent_MTases_sf"/>
</dbReference>
<dbReference type="eggNOG" id="COG1002">
    <property type="taxonomic scope" value="Bacteria"/>
</dbReference>
<dbReference type="GO" id="GO:0009007">
    <property type="term" value="F:site-specific DNA-methyltransferase (adenine-specific) activity"/>
    <property type="evidence" value="ECO:0007669"/>
    <property type="project" value="UniProtKB-EC"/>
</dbReference>
<sequence>MAGSDAILIGEDWISEHFFTTDATSQSFQARVVARRKAWDEAQAAGAPREDGRQRPAATTRTRFTQARRWLLDQLTGLGVAAEDTDLVPVPDGVLPDLYARLLEVLGYGGVGLHTERTGPVLRVSAPGMTDGAPLVIVEGRATGSLETLLQKDADTLLSPFALDYKTELTSVARTLSALFVSDDAPTFALVLAGRFVLVAERAKWAEGRYLTVDLQLVCERNEDRRGGEVDRALVCISAESLAPDAEGDIWWSAVLEESVKHTVGVSKDLREGVRLSIEILANEVVNRRTRQGLQPLPADQAQPLAIQSLRFLYRILFLLYAEASPELGVLPVGSPEYERGYSLDRLRELTLVELASPSAQHGSHLYDSLAVLFRLVDRDTKTIATDGQPPEGLNFRSLRADLFRPVATAHIDDVGLGNAALQQVLRHLLLSKESKGKDRGFISYAELGINQLGAVYEGLMSYTGFFAETDLYEVAKGGDAGKGSWVVPVDRADDISPSDFVRNEDPVTGEERPVLHRQGSFVFRLAGRERQQSASYYTPEVLTRFVVSQALEELLDQDGERTSAEQVLQLTVCEPALGSGAFAIEAVRQLAEQYLRRRQEELGQRIEPDEYPRILQQVKAYIALHQVYGVDFNATAVELAEISLWLDTMVEGLDAPWFGLHLRRGNSLIGVRRATFRRDQVTKKTWLTDVPTDAPLTTLAQDVEAETLATGVSGRIHHFLLPSAGWGATVDAKEAKALAPDALVRLKAWRKSLQVKPSVKQVGALVDLGYRVEALWQIAYRRLQIAEQEIRRAIPVWGTEALPEGGAVQRAEIEEALADATGAYRRLRRVMDAWCALWFWPLTDTLTTREVDGVPRRIDPPTLDQWIDALQMLLGRHAGRGRTAAGQQTIAAGTTWAELGDFETNDLGFASAYSVPAVLTKHPWLIVCEQVASQQGFFHWELDFAPVLGRGGFDLQVGNPPWVRPRLDFDALLAEGDPWWQLAVKPDQEELVRKRAATLVLPGMRNLVLDGVSEASSNLAFLGSAQHFPVLDGMQTDLYRCFMAQVWRAGAHEGVQALIHLESHFTDEAAGHLRAETYRRLRRHWEFINELKLFEIQHQKHYGVNVYGRPLARPRFVMATSLFHPDTVLRSLAHDGSGPEPGVKHPDGGWDLRPHRNRVFMVDSAMIKSWATILEQKHSPPHESRMVYAVNRAAAQALDLIGRAPRIADEGWEFATGSPERAAVQRGVIEPRWGAPSSWDDVWLQESHFYVATPFFKAPNESMRHSTDWFEVDIEAVGDADVPVTAYKPGSDRPLYNAFTAWWNHGGQASREAFRVVWRKMVDNSGKRTLVASIAPPGANQGDSVSSMGGGERSNLDLVELAGTLASLPLDFAIRAVPKNNVVPATIRRLPRFALPELAGELSLRTLRLNCLTAAYAPLWEDCFDALPSFAGWTGGFEHGERGPLAVDSKEWSTTVGLRRAADRRQALLEIDTIVALSLKMHIEDLCTIYRTQFGSLYFYDRNSCWYDQNGRVVPTAVLQAWRRKGDRITDNERTATNQAGNTYMYKLPFVTLDREADMRQAYAHFERLLKDRS</sequence>
<keyword evidence="2" id="KW-0489">Methyltransferase</keyword>